<organism evidence="4 5">
    <name type="scientific">Cuscuta epithymum</name>
    <dbReference type="NCBI Taxonomy" id="186058"/>
    <lineage>
        <taxon>Eukaryota</taxon>
        <taxon>Viridiplantae</taxon>
        <taxon>Streptophyta</taxon>
        <taxon>Embryophyta</taxon>
        <taxon>Tracheophyta</taxon>
        <taxon>Spermatophyta</taxon>
        <taxon>Magnoliopsida</taxon>
        <taxon>eudicotyledons</taxon>
        <taxon>Gunneridae</taxon>
        <taxon>Pentapetalae</taxon>
        <taxon>asterids</taxon>
        <taxon>lamiids</taxon>
        <taxon>Solanales</taxon>
        <taxon>Convolvulaceae</taxon>
        <taxon>Cuscuteae</taxon>
        <taxon>Cuscuta</taxon>
        <taxon>Cuscuta subgen. Cuscuta</taxon>
    </lineage>
</organism>
<evidence type="ECO:0000313" key="5">
    <source>
        <dbReference type="Proteomes" id="UP001152523"/>
    </source>
</evidence>
<dbReference type="Pfam" id="PF03078">
    <property type="entry name" value="ATHILA"/>
    <property type="match status" value="1"/>
</dbReference>
<accession>A0AAV0DQ71</accession>
<proteinExistence type="predicted"/>
<keyword evidence="5" id="KW-1185">Reference proteome</keyword>
<gene>
    <name evidence="4" type="ORF">CEPIT_LOCUS17299</name>
</gene>
<dbReference type="EMBL" id="CAMAPF010000131">
    <property type="protein sequence ID" value="CAH9105652.1"/>
    <property type="molecule type" value="Genomic_DNA"/>
</dbReference>
<name>A0AAV0DQ71_9ASTE</name>
<feature type="domain" description="Arabidopsis retrotransposon Orf1 C-terminal" evidence="3">
    <location>
        <begin position="46"/>
        <end position="206"/>
    </location>
</feature>
<feature type="region of interest" description="Disordered" evidence="2">
    <location>
        <begin position="462"/>
        <end position="481"/>
    </location>
</feature>
<feature type="compositionally biased region" description="Pro residues" evidence="2">
    <location>
        <begin position="341"/>
        <end position="354"/>
    </location>
</feature>
<reference evidence="4" key="1">
    <citation type="submission" date="2022-07" db="EMBL/GenBank/DDBJ databases">
        <authorList>
            <person name="Macas J."/>
            <person name="Novak P."/>
            <person name="Neumann P."/>
        </authorList>
    </citation>
    <scope>NUCLEOTIDE SEQUENCE</scope>
</reference>
<comment type="caution">
    <text evidence="4">The sequence shown here is derived from an EMBL/GenBank/DDBJ whole genome shotgun (WGS) entry which is preliminary data.</text>
</comment>
<evidence type="ECO:0000259" key="3">
    <source>
        <dbReference type="Pfam" id="PF03078"/>
    </source>
</evidence>
<protein>
    <recommendedName>
        <fullName evidence="3">Arabidopsis retrotransposon Orf1 C-terminal domain-containing protein</fullName>
    </recommendedName>
</protein>
<feature type="region of interest" description="Disordered" evidence="2">
    <location>
        <begin position="331"/>
        <end position="359"/>
    </location>
</feature>
<dbReference type="AlphaFoldDB" id="A0AAV0DQ71"/>
<evidence type="ECO:0000313" key="4">
    <source>
        <dbReference type="EMBL" id="CAH9105652.1"/>
    </source>
</evidence>
<evidence type="ECO:0000256" key="1">
    <source>
        <dbReference type="SAM" id="Coils"/>
    </source>
</evidence>
<sequence length="502" mass="57474">MAPKKSKASSSRGNQEIAPVPGFESVKFNTEVHKKRFIEQIKREVKQSRFICITTLLSFMLDAIMREIFTNIGMLRIFEMQYVTYPHLVYEFFSSFKQIANVDDHAESRITFRLLNENRSLTKREFAQHFGLPLFNEEREHDTFVGVEMWQRMTGQVDVELRHLSVNRVQHPVFRIFLKFLSNCFLGRPNNHHTRVWDVCILGQAVLPGPDHVDVASILWDHFKTVATSTGTIRVGGLITHLATLYGFVDPGPITSAQLVCTSWLLKNTKDIVFSHKTPGGVDIYNWLIDPPHPIYTQIPSADLPLDLLNHQIGDGHHYCLPGRIPLHYQQEQPQQDQPAHEPPPLIPEQPQPQPNAHQYSPFEQEMLNSMNALNLNYTQLREEVVSYRTEQRQSYERIEEQRQADWRRYEEDRRRDQEDQRRTFGPIYSYVAHQGAFAAMTTPPPAPSWYNPTEWGYFGGSSSSGGGGDDGYGGDRMDEDAHFGGYQGHGGFYDGGDAGGH</sequence>
<evidence type="ECO:0000256" key="2">
    <source>
        <dbReference type="SAM" id="MobiDB-lite"/>
    </source>
</evidence>
<feature type="coiled-coil region" evidence="1">
    <location>
        <begin position="364"/>
        <end position="391"/>
    </location>
</feature>
<feature type="compositionally biased region" description="Gly residues" evidence="2">
    <location>
        <begin position="462"/>
        <end position="472"/>
    </location>
</feature>
<keyword evidence="1" id="KW-0175">Coiled coil</keyword>
<dbReference type="Proteomes" id="UP001152523">
    <property type="component" value="Unassembled WGS sequence"/>
</dbReference>
<dbReference type="InterPro" id="IPR004312">
    <property type="entry name" value="ATHILA_Orf1_C"/>
</dbReference>